<organism evidence="1 2">
    <name type="scientific">Pseudotamlana agarivorans</name>
    <dbReference type="NCBI Taxonomy" id="481183"/>
    <lineage>
        <taxon>Bacteria</taxon>
        <taxon>Pseudomonadati</taxon>
        <taxon>Bacteroidota</taxon>
        <taxon>Flavobacteriia</taxon>
        <taxon>Flavobacteriales</taxon>
        <taxon>Flavobacteriaceae</taxon>
        <taxon>Pseudotamlana</taxon>
    </lineage>
</organism>
<dbReference type="Proteomes" id="UP001647509">
    <property type="component" value="Unassembled WGS sequence"/>
</dbReference>
<keyword evidence="2" id="KW-1185">Reference proteome</keyword>
<gene>
    <name evidence="1" type="ORF">KO493_11695</name>
</gene>
<protein>
    <submittedName>
        <fullName evidence="1">Anti-sigma factor</fullName>
    </submittedName>
</protein>
<comment type="caution">
    <text evidence="1">The sequence shown here is derived from an EMBL/GenBank/DDBJ whole genome shotgun (WGS) entry which is preliminary data.</text>
</comment>
<accession>A0ACC5UAS2</accession>
<evidence type="ECO:0000313" key="2">
    <source>
        <dbReference type="Proteomes" id="UP001647509"/>
    </source>
</evidence>
<reference evidence="1" key="1">
    <citation type="submission" date="2021-05" db="EMBL/GenBank/DDBJ databases">
        <title>Draft genomes of bacteria isolated from model marine particles.</title>
        <authorList>
            <person name="Datta M.S."/>
            <person name="Schwartzman J.A."/>
            <person name="Enke T.N."/>
            <person name="Saavedra J."/>
            <person name="Cermak N."/>
            <person name="Cordero O.X."/>
        </authorList>
    </citation>
    <scope>NUCLEOTIDE SEQUENCE</scope>
    <source>
        <strain evidence="1">I2M19</strain>
    </source>
</reference>
<proteinExistence type="predicted"/>
<evidence type="ECO:0000313" key="1">
    <source>
        <dbReference type="EMBL" id="MBU2951361.1"/>
    </source>
</evidence>
<dbReference type="EMBL" id="JAHKPD010000018">
    <property type="protein sequence ID" value="MBU2951361.1"/>
    <property type="molecule type" value="Genomic_DNA"/>
</dbReference>
<sequence length="267" mass="29602">MDINTYIASGILELYVAGALSEQENEEIHKLLQKHPELLQEVLEIEAAIMKLTASTSQRSNNHIYNIIKQRLGFNSGDSKVISIVKPKYNWITYTGWAASIIIGAGLLWTLNQNKQLQTEIQVAETQQSLLETQIENSKNSLDEAHTLISVMRDDNITRIPLNGQGNFSNTFAKVYWDKNANRIFLDAQGLPEPPEGKVYQVWSLTLNPLTPTSLGIIDNFASDTNKIFEIENANASEAFGITLEPTGGSETPTMEMLYTLGVVSAG</sequence>
<name>A0ACC5UAS2_9FLAO</name>